<proteinExistence type="predicted"/>
<name>A0A383CUS0_9ZZZZ</name>
<dbReference type="GO" id="GO:0003824">
    <property type="term" value="F:catalytic activity"/>
    <property type="evidence" value="ECO:0007669"/>
    <property type="project" value="InterPro"/>
</dbReference>
<dbReference type="InterPro" id="IPR002500">
    <property type="entry name" value="PAPS_reduct_dom"/>
</dbReference>
<evidence type="ECO:0000313" key="2">
    <source>
        <dbReference type="EMBL" id="SVE35635.1"/>
    </source>
</evidence>
<dbReference type="InterPro" id="IPR050128">
    <property type="entry name" value="Sulfate_adenylyltrnsfr_sub2"/>
</dbReference>
<protein>
    <recommendedName>
        <fullName evidence="1">Phosphoadenosine phosphosulphate reductase domain-containing protein</fullName>
    </recommendedName>
</protein>
<dbReference type="PANTHER" id="PTHR43196">
    <property type="entry name" value="SULFATE ADENYLYLTRANSFERASE SUBUNIT 2"/>
    <property type="match status" value="1"/>
</dbReference>
<dbReference type="SUPFAM" id="SSF52402">
    <property type="entry name" value="Adenine nucleotide alpha hydrolases-like"/>
    <property type="match status" value="1"/>
</dbReference>
<accession>A0A383CUS0</accession>
<dbReference type="Pfam" id="PF01507">
    <property type="entry name" value="PAPS_reduct"/>
    <property type="match status" value="1"/>
</dbReference>
<organism evidence="2">
    <name type="scientific">marine metagenome</name>
    <dbReference type="NCBI Taxonomy" id="408172"/>
    <lineage>
        <taxon>unclassified sequences</taxon>
        <taxon>metagenomes</taxon>
        <taxon>ecological metagenomes</taxon>
    </lineage>
</organism>
<reference evidence="2" key="1">
    <citation type="submission" date="2018-05" db="EMBL/GenBank/DDBJ databases">
        <authorList>
            <person name="Lanie J.A."/>
            <person name="Ng W.-L."/>
            <person name="Kazmierczak K.M."/>
            <person name="Andrzejewski T.M."/>
            <person name="Davidsen T.M."/>
            <person name="Wayne K.J."/>
            <person name="Tettelin H."/>
            <person name="Glass J.I."/>
            <person name="Rusch D."/>
            <person name="Podicherti R."/>
            <person name="Tsui H.-C.T."/>
            <person name="Winkler M.E."/>
        </authorList>
    </citation>
    <scope>NUCLEOTIDE SEQUENCE</scope>
</reference>
<gene>
    <name evidence="2" type="ORF">METZ01_LOCUS488489</name>
</gene>
<feature type="domain" description="Phosphoadenosine phosphosulphate reductase" evidence="1">
    <location>
        <begin position="27"/>
        <end position="138"/>
    </location>
</feature>
<sequence length="138" mass="15919">MDYLDQLENESIYVLREAYRTIHPLGMLWSLGKDSNVMLWLARKAFLGRVPFPVVHVDTGKKFPEMYEFRDQYEEDWKLNLIRGDCPSIEVIDASLPPAARSAARKTEGLKTLMAKEKFAGVFAGIRRDEQAVRAKER</sequence>
<dbReference type="EMBL" id="UINC01211650">
    <property type="protein sequence ID" value="SVE35635.1"/>
    <property type="molecule type" value="Genomic_DNA"/>
</dbReference>
<evidence type="ECO:0000259" key="1">
    <source>
        <dbReference type="Pfam" id="PF01507"/>
    </source>
</evidence>
<dbReference type="InterPro" id="IPR014729">
    <property type="entry name" value="Rossmann-like_a/b/a_fold"/>
</dbReference>
<dbReference type="AlphaFoldDB" id="A0A383CUS0"/>
<dbReference type="Gene3D" id="3.40.50.620">
    <property type="entry name" value="HUPs"/>
    <property type="match status" value="1"/>
</dbReference>
<dbReference type="PANTHER" id="PTHR43196:SF1">
    <property type="entry name" value="SULFATE ADENYLYLTRANSFERASE SUBUNIT 2"/>
    <property type="match status" value="1"/>
</dbReference>
<feature type="non-terminal residue" evidence="2">
    <location>
        <position position="138"/>
    </location>
</feature>